<gene>
    <name evidence="3" type="ORF">D806_053300</name>
</gene>
<evidence type="ECO:0000313" key="4">
    <source>
        <dbReference type="Proteomes" id="UP000011200"/>
    </source>
</evidence>
<evidence type="ECO:0000256" key="1">
    <source>
        <dbReference type="SAM" id="MobiDB-lite"/>
    </source>
</evidence>
<dbReference type="Pfam" id="PF09407">
    <property type="entry name" value="AbiEi_1"/>
    <property type="match status" value="1"/>
</dbReference>
<dbReference type="EMBL" id="CP027541">
    <property type="protein sequence ID" value="AWT56278.1"/>
    <property type="molecule type" value="Genomic_DNA"/>
</dbReference>
<organism evidence="3 4">
    <name type="scientific">Mycolicibacterium smegmatis (strain MKD8)</name>
    <name type="common">Mycobacterium smegmatis</name>
    <dbReference type="NCBI Taxonomy" id="1214915"/>
    <lineage>
        <taxon>Bacteria</taxon>
        <taxon>Bacillati</taxon>
        <taxon>Actinomycetota</taxon>
        <taxon>Actinomycetes</taxon>
        <taxon>Mycobacteriales</taxon>
        <taxon>Mycobacteriaceae</taxon>
        <taxon>Mycolicibacterium</taxon>
    </lineage>
</organism>
<dbReference type="AlphaFoldDB" id="A0A2U9PX09"/>
<proteinExistence type="predicted"/>
<feature type="region of interest" description="Disordered" evidence="1">
    <location>
        <begin position="311"/>
        <end position="337"/>
    </location>
</feature>
<dbReference type="Proteomes" id="UP000011200">
    <property type="component" value="Chromosome"/>
</dbReference>
<sequence length="337" mass="36936">MSTGLLARHAQQPNDVGADTDDARMDPFIGTEAIAAGELTRGQLRWNYTAIHPNVYVAKDARRYLRTYASAAWLWTGRTGIIAGEAAAGLYGVRGIDPETPVEMIGRRRRERRGVIIREERIDPTEVSTVMNLPVTSPARTALDLGRRLPRNRALAHLDALARITGVTVDEVLALADTYAGTRGVRQARDIVELMDGGAQSARETQVRLILLDAGLPKPETSLVLADDDWETFVPMGWPEAKVAVVIDDDPDTSECGMVVNAAHDECLQRLGWFRVRVVPRHSPRSILYRVRQALMRRGALYPYNGSLAAGQDIQRGPPRPVPSSDAGIASTSMPES</sequence>
<dbReference type="InterPro" id="IPR018547">
    <property type="entry name" value="AbiEi_C"/>
</dbReference>
<feature type="domain" description="AbiEi antitoxin C-terminal" evidence="2">
    <location>
        <begin position="77"/>
        <end position="175"/>
    </location>
</feature>
<name>A0A2U9PX09_MYCSE</name>
<reference evidence="3 4" key="1">
    <citation type="journal article" date="2013" name="Genome Announc.">
        <title>Draft genome sequence of MKD8, a conjugal recipient Mycobacterium smegmatis strain.</title>
        <authorList>
            <person name="Gray T.A."/>
            <person name="Palumbo M.J."/>
            <person name="Derbyshire K.M."/>
        </authorList>
    </citation>
    <scope>NUCLEOTIDE SEQUENCE [LARGE SCALE GENOMIC DNA]</scope>
    <source>
        <strain evidence="3 4">MKD8</strain>
    </source>
</reference>
<reference evidence="4" key="2">
    <citation type="submission" date="2018-03" db="EMBL/GenBank/DDBJ databases">
        <authorList>
            <person name="Derbyshire K."/>
            <person name="Gray T.A."/>
            <person name="Champion M."/>
        </authorList>
    </citation>
    <scope>NUCLEOTIDE SEQUENCE [LARGE SCALE GENOMIC DNA]</scope>
    <source>
        <strain evidence="4">MKD8</strain>
    </source>
</reference>
<evidence type="ECO:0000313" key="3">
    <source>
        <dbReference type="EMBL" id="AWT56278.1"/>
    </source>
</evidence>
<protein>
    <recommendedName>
        <fullName evidence="2">AbiEi antitoxin C-terminal domain-containing protein</fullName>
    </recommendedName>
</protein>
<accession>A0A2U9PX09</accession>
<evidence type="ECO:0000259" key="2">
    <source>
        <dbReference type="Pfam" id="PF09407"/>
    </source>
</evidence>
<feature type="region of interest" description="Disordered" evidence="1">
    <location>
        <begin position="1"/>
        <end position="22"/>
    </location>
</feature>